<reference evidence="3 4" key="1">
    <citation type="submission" date="2023-11" db="EMBL/GenBank/DDBJ databases">
        <authorList>
            <person name="Bao R."/>
        </authorList>
    </citation>
    <scope>NUCLEOTIDE SEQUENCE [LARGE SCALE GENOMIC DNA]</scope>
    <source>
        <strain evidence="3 4">PJ23</strain>
    </source>
</reference>
<protein>
    <submittedName>
        <fullName evidence="3">Uncharacterized protein</fullName>
    </submittedName>
</protein>
<gene>
    <name evidence="3" type="ORF">SCD90_03985</name>
</gene>
<evidence type="ECO:0000256" key="2">
    <source>
        <dbReference type="SAM" id="SignalP"/>
    </source>
</evidence>
<name>A0ABU4RR13_9HYPH</name>
<evidence type="ECO:0000313" key="4">
    <source>
        <dbReference type="Proteomes" id="UP001274321"/>
    </source>
</evidence>
<dbReference type="Proteomes" id="UP001274321">
    <property type="component" value="Unassembled WGS sequence"/>
</dbReference>
<sequence>MKKILLVPALMMFAAAPALAQTSPSSTINSDMGREASQIEGAKESQMGRDATAAKPTAPSQIENSESQRTGATPTNENQDEIKKPVR</sequence>
<evidence type="ECO:0000313" key="3">
    <source>
        <dbReference type="EMBL" id="MDX6805216.1"/>
    </source>
</evidence>
<comment type="caution">
    <text evidence="3">The sequence shown here is derived from an EMBL/GenBank/DDBJ whole genome shotgun (WGS) entry which is preliminary data.</text>
</comment>
<feature type="compositionally biased region" description="Polar residues" evidence="1">
    <location>
        <begin position="21"/>
        <end position="30"/>
    </location>
</feature>
<dbReference type="RefSeq" id="WP_319843342.1">
    <property type="nucleotide sequence ID" value="NZ_JAXAFJ010000002.1"/>
</dbReference>
<feature type="chain" id="PRO_5046668383" evidence="2">
    <location>
        <begin position="21"/>
        <end position="87"/>
    </location>
</feature>
<keyword evidence="4" id="KW-1185">Reference proteome</keyword>
<organism evidence="3 4">
    <name type="scientific">Terrihabitans rhizophilus</name>
    <dbReference type="NCBI Taxonomy" id="3092662"/>
    <lineage>
        <taxon>Bacteria</taxon>
        <taxon>Pseudomonadati</taxon>
        <taxon>Pseudomonadota</taxon>
        <taxon>Alphaproteobacteria</taxon>
        <taxon>Hyphomicrobiales</taxon>
        <taxon>Terrihabitans</taxon>
    </lineage>
</organism>
<feature type="compositionally biased region" description="Polar residues" evidence="1">
    <location>
        <begin position="58"/>
        <end position="77"/>
    </location>
</feature>
<feature type="region of interest" description="Disordered" evidence="1">
    <location>
        <begin position="18"/>
        <end position="87"/>
    </location>
</feature>
<accession>A0ABU4RR13</accession>
<dbReference type="EMBL" id="JAXAFJ010000002">
    <property type="protein sequence ID" value="MDX6805216.1"/>
    <property type="molecule type" value="Genomic_DNA"/>
</dbReference>
<proteinExistence type="predicted"/>
<feature type="signal peptide" evidence="2">
    <location>
        <begin position="1"/>
        <end position="20"/>
    </location>
</feature>
<keyword evidence="2" id="KW-0732">Signal</keyword>
<evidence type="ECO:0000256" key="1">
    <source>
        <dbReference type="SAM" id="MobiDB-lite"/>
    </source>
</evidence>